<accession>A0A9N9NM63</accession>
<evidence type="ECO:0000313" key="2">
    <source>
        <dbReference type="Proteomes" id="UP000789375"/>
    </source>
</evidence>
<comment type="caution">
    <text evidence="1">The sequence shown here is derived from an EMBL/GenBank/DDBJ whole genome shotgun (WGS) entry which is preliminary data.</text>
</comment>
<dbReference type="EMBL" id="CAJVPP010022139">
    <property type="protein sequence ID" value="CAG8744404.1"/>
    <property type="molecule type" value="Genomic_DNA"/>
</dbReference>
<sequence>MRFFKSVRFYHETLMHETLMLINSHVRAECYSNLRNFLKTVRINLNLSRDSYAHLDRMLLELSKGGAIFRKSILWNG</sequence>
<proteinExistence type="predicted"/>
<keyword evidence="2" id="KW-1185">Reference proteome</keyword>
<dbReference type="Proteomes" id="UP000789375">
    <property type="component" value="Unassembled WGS sequence"/>
</dbReference>
<reference evidence="1" key="1">
    <citation type="submission" date="2021-06" db="EMBL/GenBank/DDBJ databases">
        <authorList>
            <person name="Kallberg Y."/>
            <person name="Tangrot J."/>
            <person name="Rosling A."/>
        </authorList>
    </citation>
    <scope>NUCLEOTIDE SEQUENCE</scope>
    <source>
        <strain evidence="1">87-6 pot B 2015</strain>
    </source>
</reference>
<organism evidence="1 2">
    <name type="scientific">Funneliformis mosseae</name>
    <name type="common">Endomycorrhizal fungus</name>
    <name type="synonym">Glomus mosseae</name>
    <dbReference type="NCBI Taxonomy" id="27381"/>
    <lineage>
        <taxon>Eukaryota</taxon>
        <taxon>Fungi</taxon>
        <taxon>Fungi incertae sedis</taxon>
        <taxon>Mucoromycota</taxon>
        <taxon>Glomeromycotina</taxon>
        <taxon>Glomeromycetes</taxon>
        <taxon>Glomerales</taxon>
        <taxon>Glomeraceae</taxon>
        <taxon>Funneliformis</taxon>
    </lineage>
</organism>
<feature type="non-terminal residue" evidence="1">
    <location>
        <position position="77"/>
    </location>
</feature>
<protein>
    <submittedName>
        <fullName evidence="1">6636_t:CDS:1</fullName>
    </submittedName>
</protein>
<evidence type="ECO:0000313" key="1">
    <source>
        <dbReference type="EMBL" id="CAG8744404.1"/>
    </source>
</evidence>
<gene>
    <name evidence="1" type="ORF">FMOSSE_LOCUS16325</name>
</gene>
<name>A0A9N9NM63_FUNMO</name>
<dbReference type="AlphaFoldDB" id="A0A9N9NM63"/>